<accession>A0A2B7YDY9</accession>
<dbReference type="AlphaFoldDB" id="A0A2B7YDY9"/>
<name>A0A2B7YDY9_POLH7</name>
<dbReference type="PANTHER" id="PTHR38044:SF1">
    <property type="entry name" value="BOUQUET FORMATION PROTEIN 4"/>
    <property type="match status" value="1"/>
</dbReference>
<dbReference type="GO" id="GO:0048315">
    <property type="term" value="P:conidium formation"/>
    <property type="evidence" value="ECO:0007669"/>
    <property type="project" value="UniProtKB-KW"/>
</dbReference>
<dbReference type="SUPFAM" id="SSF54616">
    <property type="entry name" value="DNA-binding domain of Mlu1-box binding protein MBP1"/>
    <property type="match status" value="1"/>
</dbReference>
<feature type="region of interest" description="Disordered" evidence="5">
    <location>
        <begin position="584"/>
        <end position="629"/>
    </location>
</feature>
<evidence type="ECO:0000256" key="3">
    <source>
        <dbReference type="ARBA" id="ARBA00023321"/>
    </source>
</evidence>
<protein>
    <recommendedName>
        <fullName evidence="1">Cell pattern formation-associated protein stuA</fullName>
    </recommendedName>
    <alternativeName>
        <fullName evidence="4">Stunted protein A</fullName>
    </alternativeName>
</protein>
<dbReference type="GO" id="GO:0003677">
    <property type="term" value="F:DNA binding"/>
    <property type="evidence" value="ECO:0007669"/>
    <property type="project" value="InterPro"/>
</dbReference>
<dbReference type="InterPro" id="IPR018004">
    <property type="entry name" value="KilA/APSES_HTH"/>
</dbReference>
<dbReference type="InterPro" id="IPR036887">
    <property type="entry name" value="HTH_APSES_sf"/>
</dbReference>
<dbReference type="SMART" id="SM01252">
    <property type="entry name" value="KilA-N"/>
    <property type="match status" value="1"/>
</dbReference>
<dbReference type="GO" id="GO:1990862">
    <property type="term" value="C:nuclear membrane complex Bqt3-Bqt4"/>
    <property type="evidence" value="ECO:0007669"/>
    <property type="project" value="InterPro"/>
</dbReference>
<keyword evidence="2" id="KW-0749">Sporulation</keyword>
<dbReference type="Proteomes" id="UP000224634">
    <property type="component" value="Unassembled WGS sequence"/>
</dbReference>
<proteinExistence type="predicted"/>
<feature type="compositionally biased region" description="Polar residues" evidence="5">
    <location>
        <begin position="219"/>
        <end position="230"/>
    </location>
</feature>
<dbReference type="Gene3D" id="3.10.260.10">
    <property type="entry name" value="Transcription regulator HTH, APSES-type DNA-binding domain"/>
    <property type="match status" value="1"/>
</dbReference>
<dbReference type="OrthoDB" id="5346159at2759"/>
<feature type="region of interest" description="Disordered" evidence="5">
    <location>
        <begin position="146"/>
        <end position="232"/>
    </location>
</feature>
<dbReference type="InterPro" id="IPR037548">
    <property type="entry name" value="Bqt4"/>
</dbReference>
<evidence type="ECO:0000256" key="2">
    <source>
        <dbReference type="ARBA" id="ARBA00022969"/>
    </source>
</evidence>
<dbReference type="EMBL" id="PDNA01000052">
    <property type="protein sequence ID" value="PGH19118.1"/>
    <property type="molecule type" value="Genomic_DNA"/>
</dbReference>
<evidence type="ECO:0000259" key="6">
    <source>
        <dbReference type="PROSITE" id="PS51299"/>
    </source>
</evidence>
<keyword evidence="8" id="KW-1185">Reference proteome</keyword>
<dbReference type="PROSITE" id="PS51299">
    <property type="entry name" value="HTH_APSES"/>
    <property type="match status" value="1"/>
</dbReference>
<dbReference type="InterPro" id="IPR003163">
    <property type="entry name" value="Tscrpt_reg_HTH_APSES-type"/>
</dbReference>
<evidence type="ECO:0000313" key="8">
    <source>
        <dbReference type="Proteomes" id="UP000224634"/>
    </source>
</evidence>
<organism evidence="7 8">
    <name type="scientific">Polytolypa hystricis (strain UAMH7299)</name>
    <dbReference type="NCBI Taxonomy" id="1447883"/>
    <lineage>
        <taxon>Eukaryota</taxon>
        <taxon>Fungi</taxon>
        <taxon>Dikarya</taxon>
        <taxon>Ascomycota</taxon>
        <taxon>Pezizomycotina</taxon>
        <taxon>Eurotiomycetes</taxon>
        <taxon>Eurotiomycetidae</taxon>
        <taxon>Onygenales</taxon>
        <taxon>Onygenales incertae sedis</taxon>
        <taxon>Polytolypa</taxon>
    </lineage>
</organism>
<evidence type="ECO:0000256" key="5">
    <source>
        <dbReference type="SAM" id="MobiDB-lite"/>
    </source>
</evidence>
<keyword evidence="3" id="KW-0183">Conidiation</keyword>
<dbReference type="GO" id="GO:0070197">
    <property type="term" value="P:meiotic attachment of telomere to nuclear envelope"/>
    <property type="evidence" value="ECO:0007669"/>
    <property type="project" value="InterPro"/>
</dbReference>
<dbReference type="PANTHER" id="PTHR38044">
    <property type="entry name" value="BOUQUET FORMATION PROTEIN 4"/>
    <property type="match status" value="1"/>
</dbReference>
<evidence type="ECO:0000256" key="4">
    <source>
        <dbReference type="ARBA" id="ARBA00031907"/>
    </source>
</evidence>
<dbReference type="GO" id="GO:0044820">
    <property type="term" value="P:mitotic telomere tethering at nuclear periphery"/>
    <property type="evidence" value="ECO:0007669"/>
    <property type="project" value="TreeGrafter"/>
</dbReference>
<feature type="compositionally biased region" description="Acidic residues" evidence="5">
    <location>
        <begin position="617"/>
        <end position="629"/>
    </location>
</feature>
<reference evidence="7 8" key="1">
    <citation type="submission" date="2017-10" db="EMBL/GenBank/DDBJ databases">
        <title>Comparative genomics in systemic dimorphic fungi from Ajellomycetaceae.</title>
        <authorList>
            <person name="Munoz J.F."/>
            <person name="Mcewen J.G."/>
            <person name="Clay O.K."/>
            <person name="Cuomo C.A."/>
        </authorList>
    </citation>
    <scope>NUCLEOTIDE SEQUENCE [LARGE SCALE GENOMIC DNA]</scope>
    <source>
        <strain evidence="7 8">UAMH7299</strain>
    </source>
</reference>
<gene>
    <name evidence="7" type="ORF">AJ80_04196</name>
</gene>
<feature type="domain" description="HTH APSES-type" evidence="6">
    <location>
        <begin position="27"/>
        <end position="135"/>
    </location>
</feature>
<dbReference type="GO" id="GO:0030435">
    <property type="term" value="P:sporulation resulting in formation of a cellular spore"/>
    <property type="evidence" value="ECO:0007669"/>
    <property type="project" value="UniProtKB-KW"/>
</dbReference>
<comment type="caution">
    <text evidence="7">The sequence shown here is derived from an EMBL/GenBank/DDBJ whole genome shotgun (WGS) entry which is preliminary data.</text>
</comment>
<evidence type="ECO:0000313" key="7">
    <source>
        <dbReference type="EMBL" id="PGH19118.1"/>
    </source>
</evidence>
<evidence type="ECO:0000256" key="1">
    <source>
        <dbReference type="ARBA" id="ARBA00019309"/>
    </source>
</evidence>
<sequence>MCTTPGHANCAGSQKKDGFDYVHLRVPLPKITEEAEIGGIWRGKIPGNYFLMRRVEDDYISATGMFRAAFPWASKEEESAERLYLSSREESDDCWMFGNIWVPPAVALELAESYHISIPIRALLESSVPVTNRTVIAQAHVFRPPKHAVSLESSEEGPDEDLKGELTASDSPGPPQSEDTLNEIQPPEDTSPSKEPHSSPKPSSDAATSEGPDTEDSSENGPTSSQQQTVYDPEGDVLLIVGQTDPNRFLTSSKLLISISSVWKDLIESTAQSDMKTINLPDDNATCISIMLQIAHLQFSALPKTLSFQEIYALACLSRRYLAHELFMPFVPGWLRPYIRKQLDPKYTEWMLIAWEFRVGAILEAWMDHLCVNSAKGSDGSLVFRGHRLDDLLPDTALYEPRFTFCFPRSAASTKLPIRSYSGPNNETMETIIERERNSLLSHLVKVCEKTFESSCCVHTDELPYKERCNSITAGYLVRGLNKWPLNASAILASVEEFTAQLLDLCAQPSALAADVRFGDEDHSECGLTSLMDGIAGCYCHDNELCFRHKRLGKDNSGADVGVSTIQCLYILGFQSRDFDLVDSDSETDSDYAPLSDVGSEPEEEYASDGFCSRDGAEEDEVDGLEPSS</sequence>